<dbReference type="EMBL" id="MUXN01000024">
    <property type="protein sequence ID" value="OOC02545.1"/>
    <property type="molecule type" value="Genomic_DNA"/>
</dbReference>
<sequence length="320" mass="35051">MILTDFPVITTALKAAVRAPSPHNTQPWFFEVGPEVIDVHLDRDRVLRVCDPDGREAWLACGAALLNVDLAIAAARRLSGVEFLPDPTRPSLLARVELGGRHRPSSEELRLVAAIPRRYSNRRPFADQAVPAHLRAAAKHAAHAEGAGLVLVDEAGLLEATASLIRRADHLLTQDDAYRAESRAWTGGDRRYDGVPAFAGGPRSAGGLLPVRHFHESEVSRPFERDPVVAVLTTPDDRPETRLRAGRAMQRVLLSATTAGLSASFYSQPMEIPSTRAELRELIGGNRYPQTLFRLGYGYPGVPTPRRPLEAVVTEKPRPE</sequence>
<reference evidence="1 3" key="1">
    <citation type="submission" date="2012-10" db="EMBL/GenBank/DDBJ databases">
        <title>Genome assembly of Amycolatopsis azurea DSM 43854.</title>
        <authorList>
            <person name="Khatri I."/>
            <person name="Kaur I."/>
            <person name="Subramanian S."/>
            <person name="Mayilraj S."/>
        </authorList>
    </citation>
    <scope>NUCLEOTIDE SEQUENCE [LARGE SCALE GENOMIC DNA]</scope>
    <source>
        <strain evidence="1 3">DSM 43854</strain>
    </source>
</reference>
<dbReference type="Gene3D" id="3.40.109.10">
    <property type="entry name" value="NADH Oxidase"/>
    <property type="match status" value="1"/>
</dbReference>
<dbReference type="OrthoDB" id="8156917at2"/>
<protein>
    <submittedName>
        <fullName evidence="2">Nitroreductase</fullName>
    </submittedName>
</protein>
<dbReference type="Proteomes" id="UP000014137">
    <property type="component" value="Unassembled WGS sequence"/>
</dbReference>
<name>M2QI98_9PSEU</name>
<dbReference type="RefSeq" id="WP_005159906.1">
    <property type="nucleotide sequence ID" value="NZ_ANMG01000042.1"/>
</dbReference>
<proteinExistence type="predicted"/>
<dbReference type="NCBIfam" id="NF047509">
    <property type="entry name" value="Rv3131_FMN_oxido"/>
    <property type="match status" value="1"/>
</dbReference>
<reference evidence="2 4" key="2">
    <citation type="submission" date="2017-02" db="EMBL/GenBank/DDBJ databases">
        <title>Amycolatopsis azurea DSM 43854 draft genome.</title>
        <authorList>
            <person name="Mayilraj S."/>
        </authorList>
    </citation>
    <scope>NUCLEOTIDE SEQUENCE [LARGE SCALE GENOMIC DNA]</scope>
    <source>
        <strain evidence="2 4">DSM 43854</strain>
    </source>
</reference>
<dbReference type="GO" id="GO:0016491">
    <property type="term" value="F:oxidoreductase activity"/>
    <property type="evidence" value="ECO:0007669"/>
    <property type="project" value="InterPro"/>
</dbReference>
<organism evidence="1 3">
    <name type="scientific">Amycolatopsis azurea DSM 43854</name>
    <dbReference type="NCBI Taxonomy" id="1238180"/>
    <lineage>
        <taxon>Bacteria</taxon>
        <taxon>Bacillati</taxon>
        <taxon>Actinomycetota</taxon>
        <taxon>Actinomycetes</taxon>
        <taxon>Pseudonocardiales</taxon>
        <taxon>Pseudonocardiaceae</taxon>
        <taxon>Amycolatopsis</taxon>
    </lineage>
</organism>
<dbReference type="AlphaFoldDB" id="M2QI98"/>
<dbReference type="PANTHER" id="PTHR23026">
    <property type="entry name" value="NADPH NITROREDUCTASE"/>
    <property type="match status" value="1"/>
</dbReference>
<comment type="caution">
    <text evidence="1">The sequence shown here is derived from an EMBL/GenBank/DDBJ whole genome shotgun (WGS) entry which is preliminary data.</text>
</comment>
<evidence type="ECO:0000313" key="2">
    <source>
        <dbReference type="EMBL" id="OOC02545.1"/>
    </source>
</evidence>
<gene>
    <name evidence="2" type="ORF">B0293_30755</name>
    <name evidence="1" type="ORF">C791_4551</name>
</gene>
<dbReference type="EMBL" id="ANMG01000042">
    <property type="protein sequence ID" value="EMD25657.1"/>
    <property type="molecule type" value="Genomic_DNA"/>
</dbReference>
<evidence type="ECO:0000313" key="3">
    <source>
        <dbReference type="Proteomes" id="UP000014137"/>
    </source>
</evidence>
<keyword evidence="4" id="KW-1185">Reference proteome</keyword>
<accession>M2QI98</accession>
<dbReference type="PANTHER" id="PTHR23026:SF123">
    <property type="entry name" value="NAD(P)H NITROREDUCTASE RV3131-RELATED"/>
    <property type="match status" value="1"/>
</dbReference>
<evidence type="ECO:0000313" key="4">
    <source>
        <dbReference type="Proteomes" id="UP000188551"/>
    </source>
</evidence>
<dbReference type="InterPro" id="IPR050627">
    <property type="entry name" value="Nitroreductase/BluB"/>
</dbReference>
<dbReference type="PATRIC" id="fig|1238180.3.peg.4594"/>
<dbReference type="InterPro" id="IPR000415">
    <property type="entry name" value="Nitroreductase-like"/>
</dbReference>
<evidence type="ECO:0000313" key="1">
    <source>
        <dbReference type="EMBL" id="EMD25657.1"/>
    </source>
</evidence>
<dbReference type="SUPFAM" id="SSF55469">
    <property type="entry name" value="FMN-dependent nitroreductase-like"/>
    <property type="match status" value="1"/>
</dbReference>
<dbReference type="Proteomes" id="UP000188551">
    <property type="component" value="Unassembled WGS sequence"/>
</dbReference>